<evidence type="ECO:0000313" key="3">
    <source>
        <dbReference type="EMBL" id="RKR96764.1"/>
    </source>
</evidence>
<reference evidence="3 5" key="2">
    <citation type="submission" date="2018-10" db="EMBL/GenBank/DDBJ databases">
        <title>Sequencing the genomes of 1000 actinobacteria strains.</title>
        <authorList>
            <person name="Klenk H.-P."/>
        </authorList>
    </citation>
    <scope>NUCLEOTIDE SEQUENCE [LARGE SCALE GENOMIC DNA]</scope>
    <source>
        <strain evidence="3 5">DSM 44343</strain>
    </source>
</reference>
<evidence type="ECO:0000313" key="2">
    <source>
        <dbReference type="EMBL" id="PHV68350.1"/>
    </source>
</evidence>
<dbReference type="Proteomes" id="UP000225108">
    <property type="component" value="Unassembled WGS sequence"/>
</dbReference>
<dbReference type="OrthoDB" id="9902210at2"/>
<reference evidence="2 4" key="1">
    <citation type="submission" date="2017-10" db="EMBL/GenBank/DDBJ databases">
        <title>The draft genome sequence of Williamsia sp. BULT 1.1 isolated from the semi-arid grassland soils from South Africa.</title>
        <authorList>
            <person name="Kabwe M.H."/>
            <person name="Govender N."/>
            <person name="Mutseka Lunga P."/>
            <person name="Vikram S."/>
            <person name="Makhalanyane T.P."/>
        </authorList>
    </citation>
    <scope>NUCLEOTIDE SEQUENCE [LARGE SCALE GENOMIC DNA]</scope>
    <source>
        <strain evidence="2 4">BULT 1.1</strain>
    </source>
</reference>
<protein>
    <submittedName>
        <fullName evidence="2">Uncharacterized protein</fullName>
    </submittedName>
</protein>
<accession>A0A495K880</accession>
<accession>A0A2G3PRH1</accession>
<name>A0A2G3PRH1_WILMA</name>
<sequence>MTNSQSLISGYANYVRSEELAHVNAESAPGISPVSAFVSASSPECAAFSVGASAGVVTSTSITVGAGC</sequence>
<dbReference type="Proteomes" id="UP000274762">
    <property type="component" value="Unassembled WGS sequence"/>
</dbReference>
<evidence type="ECO:0000313" key="6">
    <source>
        <dbReference type="Proteomes" id="UP001185792"/>
    </source>
</evidence>
<reference evidence="1 6" key="3">
    <citation type="submission" date="2023-10" db="EMBL/GenBank/DDBJ databases">
        <title>Development of a sustainable strategy for remediation of hydrocarbon-contaminated territories based on the waste exchange concept.</title>
        <authorList>
            <person name="Krivoruchko A."/>
        </authorList>
    </citation>
    <scope>NUCLEOTIDE SEQUENCE [LARGE SCALE GENOMIC DNA]</scope>
    <source>
        <strain evidence="1 6">IEGM 1236</strain>
    </source>
</reference>
<evidence type="ECO:0000313" key="1">
    <source>
        <dbReference type="EMBL" id="MDV7134643.1"/>
    </source>
</evidence>
<dbReference type="Proteomes" id="UP001185792">
    <property type="component" value="Unassembled WGS sequence"/>
</dbReference>
<gene>
    <name evidence="2" type="ORF">CSW57_03710</name>
    <name evidence="3" type="ORF">DFJ75_3618</name>
    <name evidence="1" type="ORF">R4198_13125</name>
</gene>
<dbReference type="EMBL" id="RBKV01000001">
    <property type="protein sequence ID" value="RKR96764.1"/>
    <property type="molecule type" value="Genomic_DNA"/>
</dbReference>
<comment type="caution">
    <text evidence="2">The sequence shown here is derived from an EMBL/GenBank/DDBJ whole genome shotgun (WGS) entry which is preliminary data.</text>
</comment>
<proteinExistence type="predicted"/>
<keyword evidence="6" id="KW-1185">Reference proteome</keyword>
<evidence type="ECO:0000313" key="4">
    <source>
        <dbReference type="Proteomes" id="UP000225108"/>
    </source>
</evidence>
<organism evidence="2 4">
    <name type="scientific">Williamsia marianensis</name>
    <dbReference type="NCBI Taxonomy" id="85044"/>
    <lineage>
        <taxon>Bacteria</taxon>
        <taxon>Bacillati</taxon>
        <taxon>Actinomycetota</taxon>
        <taxon>Actinomycetes</taxon>
        <taxon>Mycobacteriales</taxon>
        <taxon>Nocardiaceae</taxon>
        <taxon>Williamsia</taxon>
    </lineage>
</organism>
<dbReference type="AlphaFoldDB" id="A0A2G3PRH1"/>
<dbReference type="RefSeq" id="WP_023955406.1">
    <property type="nucleotide sequence ID" value="NZ_CBCRXS010000003.1"/>
</dbReference>
<dbReference type="EMBL" id="JAWLUM010000002">
    <property type="protein sequence ID" value="MDV7134643.1"/>
    <property type="molecule type" value="Genomic_DNA"/>
</dbReference>
<evidence type="ECO:0000313" key="5">
    <source>
        <dbReference type="Proteomes" id="UP000274762"/>
    </source>
</evidence>
<dbReference type="EMBL" id="PEBD01000004">
    <property type="protein sequence ID" value="PHV68350.1"/>
    <property type="molecule type" value="Genomic_DNA"/>
</dbReference>